<dbReference type="GO" id="GO:0050661">
    <property type="term" value="F:NADP binding"/>
    <property type="evidence" value="ECO:0007669"/>
    <property type="project" value="InterPro"/>
</dbReference>
<dbReference type="SUPFAM" id="SSF63748">
    <property type="entry name" value="Tudor/PWWP/MBT"/>
    <property type="match status" value="1"/>
</dbReference>
<evidence type="ECO:0000259" key="2">
    <source>
        <dbReference type="PROSITE" id="PS50812"/>
    </source>
</evidence>
<feature type="transmembrane region" description="Helical" evidence="1">
    <location>
        <begin position="393"/>
        <end position="418"/>
    </location>
</feature>
<dbReference type="PANTHER" id="PTHR43580">
    <property type="entry name" value="OXIDOREDUCTASE GLYR1-RELATED"/>
    <property type="match status" value="1"/>
</dbReference>
<evidence type="ECO:0000313" key="4">
    <source>
        <dbReference type="Proteomes" id="UP001151699"/>
    </source>
</evidence>
<organism evidence="3 4">
    <name type="scientific">Pseudolycoriella hygida</name>
    <dbReference type="NCBI Taxonomy" id="35572"/>
    <lineage>
        <taxon>Eukaryota</taxon>
        <taxon>Metazoa</taxon>
        <taxon>Ecdysozoa</taxon>
        <taxon>Arthropoda</taxon>
        <taxon>Hexapoda</taxon>
        <taxon>Insecta</taxon>
        <taxon>Pterygota</taxon>
        <taxon>Neoptera</taxon>
        <taxon>Endopterygota</taxon>
        <taxon>Diptera</taxon>
        <taxon>Nematocera</taxon>
        <taxon>Sciaroidea</taxon>
        <taxon>Sciaridae</taxon>
        <taxon>Pseudolycoriella</taxon>
    </lineage>
</organism>
<dbReference type="Pfam" id="PF00855">
    <property type="entry name" value="PWWP"/>
    <property type="match status" value="1"/>
</dbReference>
<sequence length="492" mass="54752">MKRFRYWPGRICPANSTDMPRPSETSKLIFFFGTKDVYWVEEKCLKPYCEFRNVHSKGVRRGTNLKIAIDQIEEYLSDPVKFRSNAGLKSDDEDDKIDTSRKAFGFLGLDPIGYEIVRDLMKSEHEIIVWDEDMSKLEVLNLDTNKVAPTPFDVIIRADYIFSFISNPLLLSALINASVEHFKQGKGCIQMIGLGDDASQKIASTISFNGGRYLEALPLQSQSEANYGENVILTAGDKILLAACDPCFQAIGKRSHFLGDVGNTQKMYLIIKSMAHVAMTSLIESLRLAQSFSLPQDLVLEILQCSSLSSTYLLDNGRAIVQRNEQLSHSVPVTMPMSACSADIPKSLCRFSFTKGIMNIDGEKADFFRAPRDDGKFVDDTIPMVSSDGESHAILTLVAVGTGVVAAVIVLILLMILIDCRKRTNRSTKVNKQNQEVFSIFGKNELFDVQKYNYPIEKLMLSPPTTEILNEKLGVGETIFSKALPGISTVSC</sequence>
<dbReference type="PANTHER" id="PTHR43580:SF2">
    <property type="entry name" value="CYTOKINE-LIKE NUCLEAR FACTOR N-PAC"/>
    <property type="match status" value="1"/>
</dbReference>
<reference evidence="3" key="1">
    <citation type="submission" date="2022-07" db="EMBL/GenBank/DDBJ databases">
        <authorList>
            <person name="Trinca V."/>
            <person name="Uliana J.V.C."/>
            <person name="Torres T.T."/>
            <person name="Ward R.J."/>
            <person name="Monesi N."/>
        </authorList>
    </citation>
    <scope>NUCLEOTIDE SEQUENCE</scope>
    <source>
        <strain evidence="3">HSMRA1968</strain>
        <tissue evidence="3">Whole embryos</tissue>
    </source>
</reference>
<dbReference type="GO" id="GO:0000785">
    <property type="term" value="C:chromatin"/>
    <property type="evidence" value="ECO:0007669"/>
    <property type="project" value="TreeGrafter"/>
</dbReference>
<proteinExistence type="predicted"/>
<dbReference type="Gene3D" id="3.40.50.720">
    <property type="entry name" value="NAD(P)-binding Rossmann-like Domain"/>
    <property type="match status" value="1"/>
</dbReference>
<keyword evidence="4" id="KW-1185">Reference proteome</keyword>
<evidence type="ECO:0000313" key="3">
    <source>
        <dbReference type="EMBL" id="KAJ6638874.1"/>
    </source>
</evidence>
<feature type="non-terminal residue" evidence="3">
    <location>
        <position position="492"/>
    </location>
</feature>
<dbReference type="Gene3D" id="2.30.30.140">
    <property type="match status" value="1"/>
</dbReference>
<dbReference type="EMBL" id="WJQU01000003">
    <property type="protein sequence ID" value="KAJ6638874.1"/>
    <property type="molecule type" value="Genomic_DNA"/>
</dbReference>
<accession>A0A9Q0MXA4</accession>
<dbReference type="GO" id="GO:0031491">
    <property type="term" value="F:nucleosome binding"/>
    <property type="evidence" value="ECO:0007669"/>
    <property type="project" value="TreeGrafter"/>
</dbReference>
<comment type="caution">
    <text evidence="3">The sequence shown here is derived from an EMBL/GenBank/DDBJ whole genome shotgun (WGS) entry which is preliminary data.</text>
</comment>
<dbReference type="OrthoDB" id="21615at2759"/>
<gene>
    <name evidence="3" type="ORF">Bhyg_11612</name>
</gene>
<protein>
    <submittedName>
        <fullName evidence="3">Oxidoreductase GLYR1 like</fullName>
    </submittedName>
</protein>
<dbReference type="Pfam" id="PF03446">
    <property type="entry name" value="NAD_binding_2"/>
    <property type="match status" value="1"/>
</dbReference>
<dbReference type="GO" id="GO:0140673">
    <property type="term" value="P:transcription elongation-coupled chromatin remodeling"/>
    <property type="evidence" value="ECO:0007669"/>
    <property type="project" value="TreeGrafter"/>
</dbReference>
<dbReference type="InterPro" id="IPR000313">
    <property type="entry name" value="PWWP_dom"/>
</dbReference>
<evidence type="ECO:0000256" key="1">
    <source>
        <dbReference type="SAM" id="Phobius"/>
    </source>
</evidence>
<dbReference type="PROSITE" id="PS50812">
    <property type="entry name" value="PWWP"/>
    <property type="match status" value="1"/>
</dbReference>
<dbReference type="GO" id="GO:0003677">
    <property type="term" value="F:DNA binding"/>
    <property type="evidence" value="ECO:0007669"/>
    <property type="project" value="TreeGrafter"/>
</dbReference>
<dbReference type="InterPro" id="IPR051265">
    <property type="entry name" value="HIBADH-related_NP60_sf"/>
</dbReference>
<dbReference type="AlphaFoldDB" id="A0A9Q0MXA4"/>
<dbReference type="SUPFAM" id="SSF51735">
    <property type="entry name" value="NAD(P)-binding Rossmann-fold domains"/>
    <property type="match status" value="1"/>
</dbReference>
<keyword evidence="1" id="KW-0812">Transmembrane</keyword>
<keyword evidence="1" id="KW-1133">Transmembrane helix</keyword>
<feature type="domain" description="PWWP" evidence="2">
    <location>
        <begin position="1"/>
        <end position="51"/>
    </location>
</feature>
<dbReference type="InterPro" id="IPR036291">
    <property type="entry name" value="NAD(P)-bd_dom_sf"/>
</dbReference>
<keyword evidence="1" id="KW-0472">Membrane</keyword>
<dbReference type="Gene3D" id="1.10.1040.10">
    <property type="entry name" value="N-(1-d-carboxylethyl)-l-norvaline Dehydrogenase, domain 2"/>
    <property type="match status" value="1"/>
</dbReference>
<dbReference type="InterPro" id="IPR013328">
    <property type="entry name" value="6PGD_dom2"/>
</dbReference>
<dbReference type="InterPro" id="IPR006115">
    <property type="entry name" value="6PGDH_NADP-bd"/>
</dbReference>
<dbReference type="Proteomes" id="UP001151699">
    <property type="component" value="Chromosome X"/>
</dbReference>
<name>A0A9Q0MXA4_9DIPT</name>